<reference evidence="1" key="1">
    <citation type="submission" date="2023-03" db="EMBL/GenBank/DDBJ databases">
        <title>Massive genome expansion in bonnet fungi (Mycena s.s.) driven by repeated elements and novel gene families across ecological guilds.</title>
        <authorList>
            <consortium name="Lawrence Berkeley National Laboratory"/>
            <person name="Harder C.B."/>
            <person name="Miyauchi S."/>
            <person name="Viragh M."/>
            <person name="Kuo A."/>
            <person name="Thoen E."/>
            <person name="Andreopoulos B."/>
            <person name="Lu D."/>
            <person name="Skrede I."/>
            <person name="Drula E."/>
            <person name="Henrissat B."/>
            <person name="Morin E."/>
            <person name="Kohler A."/>
            <person name="Barry K."/>
            <person name="LaButti K."/>
            <person name="Morin E."/>
            <person name="Salamov A."/>
            <person name="Lipzen A."/>
            <person name="Mereny Z."/>
            <person name="Hegedus B."/>
            <person name="Baldrian P."/>
            <person name="Stursova M."/>
            <person name="Weitz H."/>
            <person name="Taylor A."/>
            <person name="Grigoriev I.V."/>
            <person name="Nagy L.G."/>
            <person name="Martin F."/>
            <person name="Kauserud H."/>
        </authorList>
    </citation>
    <scope>NUCLEOTIDE SEQUENCE</scope>
    <source>
        <strain evidence="1">CBHHK173m</strain>
    </source>
</reference>
<protein>
    <submittedName>
        <fullName evidence="1">Uncharacterized protein</fullName>
    </submittedName>
</protein>
<comment type="caution">
    <text evidence="1">The sequence shown here is derived from an EMBL/GenBank/DDBJ whole genome shotgun (WGS) entry which is preliminary data.</text>
</comment>
<evidence type="ECO:0000313" key="2">
    <source>
        <dbReference type="Proteomes" id="UP001222325"/>
    </source>
</evidence>
<sequence length="68" mass="7499">MSIVIQQQFGRSDLFDFAPPGPRDVFFARISRGEDTVAVELTPDALQLELLDTIVVVAVLLQCGHNID</sequence>
<evidence type="ECO:0000313" key="1">
    <source>
        <dbReference type="EMBL" id="KAJ7104398.1"/>
    </source>
</evidence>
<accession>A0AAD6XWS7</accession>
<proteinExistence type="predicted"/>
<name>A0AAD6XWS7_9AGAR</name>
<organism evidence="1 2">
    <name type="scientific">Mycena belliarum</name>
    <dbReference type="NCBI Taxonomy" id="1033014"/>
    <lineage>
        <taxon>Eukaryota</taxon>
        <taxon>Fungi</taxon>
        <taxon>Dikarya</taxon>
        <taxon>Basidiomycota</taxon>
        <taxon>Agaricomycotina</taxon>
        <taxon>Agaricomycetes</taxon>
        <taxon>Agaricomycetidae</taxon>
        <taxon>Agaricales</taxon>
        <taxon>Marasmiineae</taxon>
        <taxon>Mycenaceae</taxon>
        <taxon>Mycena</taxon>
    </lineage>
</organism>
<dbReference type="Proteomes" id="UP001222325">
    <property type="component" value="Unassembled WGS sequence"/>
</dbReference>
<gene>
    <name evidence="1" type="ORF">B0H15DRAFT_942392</name>
</gene>
<keyword evidence="2" id="KW-1185">Reference proteome</keyword>
<dbReference type="AlphaFoldDB" id="A0AAD6XWS7"/>
<dbReference type="EMBL" id="JARJCN010000001">
    <property type="protein sequence ID" value="KAJ7104398.1"/>
    <property type="molecule type" value="Genomic_DNA"/>
</dbReference>